<sequence>MVTMTVYTTALIGGLVWIQWLVGRVEFQTTLILIPIDVKKESKGARQLYTDETGDIQKKTATRPDSHIDQRPDTVCFSTYVISRTPPIEPAVVPLAIFSVVVNQ</sequence>
<keyword evidence="1" id="KW-0472">Membrane</keyword>
<reference evidence="2" key="1">
    <citation type="submission" date="2021-05" db="EMBL/GenBank/DDBJ databases">
        <authorList>
            <person name="Alioto T."/>
            <person name="Alioto T."/>
            <person name="Gomez Garrido J."/>
        </authorList>
    </citation>
    <scope>NUCLEOTIDE SEQUENCE</scope>
</reference>
<dbReference type="EMBL" id="HBUF01573266">
    <property type="protein sequence ID" value="CAG6767387.1"/>
    <property type="molecule type" value="Transcribed_RNA"/>
</dbReference>
<proteinExistence type="predicted"/>
<evidence type="ECO:0000313" key="2">
    <source>
        <dbReference type="EMBL" id="CAG6767387.1"/>
    </source>
</evidence>
<keyword evidence="1" id="KW-1133">Transmembrane helix</keyword>
<name>A0A8D9ALJ0_9HEMI</name>
<organism evidence="2">
    <name type="scientific">Cacopsylla melanoneura</name>
    <dbReference type="NCBI Taxonomy" id="428564"/>
    <lineage>
        <taxon>Eukaryota</taxon>
        <taxon>Metazoa</taxon>
        <taxon>Ecdysozoa</taxon>
        <taxon>Arthropoda</taxon>
        <taxon>Hexapoda</taxon>
        <taxon>Insecta</taxon>
        <taxon>Pterygota</taxon>
        <taxon>Neoptera</taxon>
        <taxon>Paraneoptera</taxon>
        <taxon>Hemiptera</taxon>
        <taxon>Sternorrhyncha</taxon>
        <taxon>Psylloidea</taxon>
        <taxon>Psyllidae</taxon>
        <taxon>Psyllinae</taxon>
        <taxon>Cacopsylla</taxon>
    </lineage>
</organism>
<evidence type="ECO:0000256" key="1">
    <source>
        <dbReference type="SAM" id="Phobius"/>
    </source>
</evidence>
<accession>A0A8D9ALJ0</accession>
<keyword evidence="1" id="KW-0812">Transmembrane</keyword>
<protein>
    <submittedName>
        <fullName evidence="2">Uncharacterized protein</fullName>
    </submittedName>
</protein>
<feature type="transmembrane region" description="Helical" evidence="1">
    <location>
        <begin position="6"/>
        <end position="23"/>
    </location>
</feature>
<dbReference type="AlphaFoldDB" id="A0A8D9ALJ0"/>